<dbReference type="PANTHER" id="PTHR23416:SF23">
    <property type="entry name" value="ACETYLTRANSFERASE C18B11.09C-RELATED"/>
    <property type="match status" value="1"/>
</dbReference>
<dbReference type="InterPro" id="IPR051159">
    <property type="entry name" value="Hexapeptide_acetyltransf"/>
</dbReference>
<keyword evidence="2 3" id="KW-0808">Transferase</keyword>
<keyword evidence="4" id="KW-1185">Reference proteome</keyword>
<proteinExistence type="inferred from homology"/>
<evidence type="ECO:0000256" key="2">
    <source>
        <dbReference type="ARBA" id="ARBA00022679"/>
    </source>
</evidence>
<dbReference type="GO" id="GO:0016746">
    <property type="term" value="F:acyltransferase activity"/>
    <property type="evidence" value="ECO:0007669"/>
    <property type="project" value="UniProtKB-KW"/>
</dbReference>
<dbReference type="Gene3D" id="2.160.10.10">
    <property type="entry name" value="Hexapeptide repeat proteins"/>
    <property type="match status" value="1"/>
</dbReference>
<comment type="similarity">
    <text evidence="1">Belongs to the transferase hexapeptide repeat family.</text>
</comment>
<keyword evidence="3" id="KW-0012">Acyltransferase</keyword>
<evidence type="ECO:0000313" key="3">
    <source>
        <dbReference type="EMBL" id="MDH6196212.1"/>
    </source>
</evidence>
<sequence>MSGTKPNRSLAARRGRPYDKGRGLGTQMLWVALSTLVVTQVWCPNRLRCAILRWFGAQIGEGVLIRHRVTIQWPWKLSIGDNSWIGVGSELYNLADIVIGSNVCVSQHVFLCTGSHDRWSPTFEFDNGPITIEDGVWICARSTVLRGVTIGAGSVVGAMSLVYRDVPPQSMVRAPQPVVSEM</sequence>
<name>A0ABT6KZT9_9MYCO</name>
<evidence type="ECO:0000256" key="1">
    <source>
        <dbReference type="ARBA" id="ARBA00007274"/>
    </source>
</evidence>
<dbReference type="EC" id="2.3.1.-" evidence="3"/>
<evidence type="ECO:0000313" key="4">
    <source>
        <dbReference type="Proteomes" id="UP001160130"/>
    </source>
</evidence>
<dbReference type="PANTHER" id="PTHR23416">
    <property type="entry name" value="SIALIC ACID SYNTHASE-RELATED"/>
    <property type="match status" value="1"/>
</dbReference>
<reference evidence="3 4" key="1">
    <citation type="submission" date="2023-04" db="EMBL/GenBank/DDBJ databases">
        <title>Forest soil microbial communities from Buena Vista Peninsula, Colon Province, Panama.</title>
        <authorList>
            <person name="Bouskill N."/>
        </authorList>
    </citation>
    <scope>NUCLEOTIDE SEQUENCE [LARGE SCALE GENOMIC DNA]</scope>
    <source>
        <strain evidence="3 4">AC80</strain>
    </source>
</reference>
<dbReference type="RefSeq" id="WP_280832845.1">
    <property type="nucleotide sequence ID" value="NZ_JARXVE010000004.1"/>
</dbReference>
<dbReference type="CDD" id="cd05825">
    <property type="entry name" value="LbH_wcaF_like"/>
    <property type="match status" value="1"/>
</dbReference>
<dbReference type="InterPro" id="IPR011004">
    <property type="entry name" value="Trimer_LpxA-like_sf"/>
</dbReference>
<dbReference type="SUPFAM" id="SSF51161">
    <property type="entry name" value="Trimeric LpxA-like enzymes"/>
    <property type="match status" value="1"/>
</dbReference>
<dbReference type="Pfam" id="PF00132">
    <property type="entry name" value="Hexapep"/>
    <property type="match status" value="1"/>
</dbReference>
<accession>A0ABT6KZT9</accession>
<comment type="caution">
    <text evidence="3">The sequence shown here is derived from an EMBL/GenBank/DDBJ whole genome shotgun (WGS) entry which is preliminary data.</text>
</comment>
<protein>
    <submittedName>
        <fullName evidence="3">Colanic acid biosynthesis acetyltransferase WcaF</fullName>
        <ecNumber evidence="3">2.3.1.-</ecNumber>
    </submittedName>
</protein>
<dbReference type="EMBL" id="JARXVE010000004">
    <property type="protein sequence ID" value="MDH6196212.1"/>
    <property type="molecule type" value="Genomic_DNA"/>
</dbReference>
<gene>
    <name evidence="3" type="ORF">M2272_002855</name>
</gene>
<dbReference type="InterPro" id="IPR001451">
    <property type="entry name" value="Hexapep"/>
</dbReference>
<dbReference type="Proteomes" id="UP001160130">
    <property type="component" value="Unassembled WGS sequence"/>
</dbReference>
<organism evidence="3 4">
    <name type="scientific">Mycolicibacterium frederiksbergense</name>
    <dbReference type="NCBI Taxonomy" id="117567"/>
    <lineage>
        <taxon>Bacteria</taxon>
        <taxon>Bacillati</taxon>
        <taxon>Actinomycetota</taxon>
        <taxon>Actinomycetes</taxon>
        <taxon>Mycobacteriales</taxon>
        <taxon>Mycobacteriaceae</taxon>
        <taxon>Mycolicibacterium</taxon>
    </lineage>
</organism>